<reference evidence="10" key="1">
    <citation type="submission" date="2019-06" db="EMBL/GenBank/DDBJ databases">
        <authorList>
            <consortium name="Wellcome Sanger Institute Data Sharing"/>
        </authorList>
    </citation>
    <scope>NUCLEOTIDE SEQUENCE [LARGE SCALE GENOMIC DNA]</scope>
</reference>
<protein>
    <recommendedName>
        <fullName evidence="9">THAP-type domain-containing protein</fullName>
    </recommendedName>
</protein>
<name>A0A672H6Z5_SALFA</name>
<evidence type="ECO:0000256" key="2">
    <source>
        <dbReference type="ARBA" id="ARBA00022723"/>
    </source>
</evidence>
<feature type="region of interest" description="Disordered" evidence="8">
    <location>
        <begin position="143"/>
        <end position="171"/>
    </location>
</feature>
<dbReference type="Ensembl" id="ENSSFAT00005025846.1">
    <property type="protein sequence ID" value="ENSSFAP00005024840.1"/>
    <property type="gene ID" value="ENSSFAG00005012800.1"/>
</dbReference>
<dbReference type="PROSITE" id="PS50950">
    <property type="entry name" value="ZF_THAP"/>
    <property type="match status" value="1"/>
</dbReference>
<evidence type="ECO:0000256" key="4">
    <source>
        <dbReference type="ARBA" id="ARBA00022833"/>
    </source>
</evidence>
<dbReference type="GO" id="GO:0008270">
    <property type="term" value="F:zinc ion binding"/>
    <property type="evidence" value="ECO:0007669"/>
    <property type="project" value="UniProtKB-KW"/>
</dbReference>
<evidence type="ECO:0000256" key="1">
    <source>
        <dbReference type="ARBA" id="ARBA00001968"/>
    </source>
</evidence>
<keyword evidence="11" id="KW-1185">Reference proteome</keyword>
<keyword evidence="4" id="KW-0862">Zinc</keyword>
<keyword evidence="5 6" id="KW-0238">DNA-binding</keyword>
<keyword evidence="7" id="KW-0175">Coiled coil</keyword>
<evidence type="ECO:0000256" key="6">
    <source>
        <dbReference type="PROSITE-ProRule" id="PRU00309"/>
    </source>
</evidence>
<organism evidence="10 11">
    <name type="scientific">Salarias fasciatus</name>
    <name type="common">Jewelled blenny</name>
    <name type="synonym">Blennius fasciatus</name>
    <dbReference type="NCBI Taxonomy" id="181472"/>
    <lineage>
        <taxon>Eukaryota</taxon>
        <taxon>Metazoa</taxon>
        <taxon>Chordata</taxon>
        <taxon>Craniata</taxon>
        <taxon>Vertebrata</taxon>
        <taxon>Euteleostomi</taxon>
        <taxon>Actinopterygii</taxon>
        <taxon>Neopterygii</taxon>
        <taxon>Teleostei</taxon>
        <taxon>Neoteleostei</taxon>
        <taxon>Acanthomorphata</taxon>
        <taxon>Ovalentaria</taxon>
        <taxon>Blenniimorphae</taxon>
        <taxon>Blenniiformes</taxon>
        <taxon>Blennioidei</taxon>
        <taxon>Blenniidae</taxon>
        <taxon>Salariinae</taxon>
        <taxon>Salarias</taxon>
    </lineage>
</organism>
<dbReference type="Pfam" id="PF05485">
    <property type="entry name" value="THAP"/>
    <property type="match status" value="1"/>
</dbReference>
<dbReference type="SUPFAM" id="SSF57716">
    <property type="entry name" value="Glucocorticoid receptor-like (DNA-binding domain)"/>
    <property type="match status" value="1"/>
</dbReference>
<reference evidence="10" key="3">
    <citation type="submission" date="2025-09" db="UniProtKB">
        <authorList>
            <consortium name="Ensembl"/>
        </authorList>
    </citation>
    <scope>IDENTIFICATION</scope>
</reference>
<dbReference type="PANTHER" id="PTHR23080">
    <property type="entry name" value="THAP DOMAIN PROTEIN"/>
    <property type="match status" value="1"/>
</dbReference>
<dbReference type="AlphaFoldDB" id="A0A672H6Z5"/>
<sequence>MPRYCCVKGCSSNTRHLGIKFFRFPVHRKDRGQQMESITRRRRLAWVAAVRRKNITFNHISEGMRVCSLHFHKGQPAYEMMESDADWAPSLRLGHTDIKPTDCARCERRCNREQLRNNMQQETMPQQDELCDHHVLDNAEVHADGTEESNTDQTGEAQSHPEQESDTSQCSGCITKSGEINRLREENQKLRQQLNRVKFSDGFFSENDTDKVRHYTGLPNYQTYMEVLSFFMSVTSYKKTLLTPFQMLLLTLMRLRLDVSVYVLSDLFLVSTSTVYRVFSDTVSHLYSFLRHSIIWPDRDTLRKVMPHQFVQSFGNRVAVIIDCFEIFTERPSNVKACAQMFSSYKHNHTMKYLIGITPKGAICFLSKGWGGRTSDKHITLNSGFLNKLMPGDIVLADRGFDIQENVGMLCAEVKVPAFTKGMSQLDAKDVEETRKIAHLRIHVERVIGNVNQKYKLLAGTIPISLILPCEGEDVTLLDKVVTVCCALTNLCPTVCK</sequence>
<reference evidence="10" key="2">
    <citation type="submission" date="2025-08" db="UniProtKB">
        <authorList>
            <consortium name="Ensembl"/>
        </authorList>
    </citation>
    <scope>IDENTIFICATION</scope>
</reference>
<dbReference type="InterPro" id="IPR027806">
    <property type="entry name" value="HARBI1_dom"/>
</dbReference>
<dbReference type="Pfam" id="PF13613">
    <property type="entry name" value="HTH_Tnp_4"/>
    <property type="match status" value="1"/>
</dbReference>
<dbReference type="SMART" id="SM00980">
    <property type="entry name" value="THAP"/>
    <property type="match status" value="1"/>
</dbReference>
<keyword evidence="3 6" id="KW-0863">Zinc-finger</keyword>
<evidence type="ECO:0000313" key="10">
    <source>
        <dbReference type="Ensembl" id="ENSSFAP00005024840.1"/>
    </source>
</evidence>
<evidence type="ECO:0000313" key="11">
    <source>
        <dbReference type="Proteomes" id="UP000472267"/>
    </source>
</evidence>
<feature type="domain" description="THAP-type" evidence="9">
    <location>
        <begin position="1"/>
        <end position="92"/>
    </location>
</feature>
<dbReference type="Proteomes" id="UP000472267">
    <property type="component" value="Chromosome 4"/>
</dbReference>
<keyword evidence="2" id="KW-0479">Metal-binding</keyword>
<evidence type="ECO:0000256" key="7">
    <source>
        <dbReference type="SAM" id="Coils"/>
    </source>
</evidence>
<dbReference type="GO" id="GO:0003677">
    <property type="term" value="F:DNA binding"/>
    <property type="evidence" value="ECO:0007669"/>
    <property type="project" value="UniProtKB-UniRule"/>
</dbReference>
<proteinExistence type="predicted"/>
<dbReference type="InParanoid" id="A0A672H6Z5"/>
<dbReference type="InterPro" id="IPR027805">
    <property type="entry name" value="Transposase_HTH_dom"/>
</dbReference>
<dbReference type="Pfam" id="PF13359">
    <property type="entry name" value="DDE_Tnp_4"/>
    <property type="match status" value="1"/>
</dbReference>
<feature type="coiled-coil region" evidence="7">
    <location>
        <begin position="173"/>
        <end position="200"/>
    </location>
</feature>
<dbReference type="PANTHER" id="PTHR23080:SF144">
    <property type="entry name" value="SPINDLE AND KINETOCHORE ASSOCIATED COMPLEX SUBUNIT 3"/>
    <property type="match status" value="1"/>
</dbReference>
<evidence type="ECO:0000256" key="8">
    <source>
        <dbReference type="SAM" id="MobiDB-lite"/>
    </source>
</evidence>
<dbReference type="OMA" id="LIARAIX"/>
<comment type="cofactor">
    <cofactor evidence="1">
        <name>a divalent metal cation</name>
        <dbReference type="ChEBI" id="CHEBI:60240"/>
    </cofactor>
</comment>
<accession>A0A672H6Z5</accession>
<evidence type="ECO:0000259" key="9">
    <source>
        <dbReference type="PROSITE" id="PS50950"/>
    </source>
</evidence>
<evidence type="ECO:0000256" key="3">
    <source>
        <dbReference type="ARBA" id="ARBA00022771"/>
    </source>
</evidence>
<evidence type="ECO:0000256" key="5">
    <source>
        <dbReference type="ARBA" id="ARBA00023125"/>
    </source>
</evidence>
<dbReference type="InterPro" id="IPR006612">
    <property type="entry name" value="THAP_Znf"/>
</dbReference>